<accession>A0A1H3W6T9</accession>
<dbReference type="AlphaFoldDB" id="A0A1H3W6T9"/>
<proteinExistence type="predicted"/>
<reference evidence="2" key="1">
    <citation type="submission" date="2016-10" db="EMBL/GenBank/DDBJ databases">
        <authorList>
            <person name="Varghese N."/>
            <person name="Submissions S."/>
        </authorList>
    </citation>
    <scope>NUCLEOTIDE SEQUENCE [LARGE SCALE GENOMIC DNA]</scope>
    <source>
        <strain evidence="2">DSM 25157</strain>
    </source>
</reference>
<dbReference type="STRING" id="592050.SAMN05421875_10267"/>
<organism evidence="1 2">
    <name type="scientific">Acidovorax soli</name>
    <dbReference type="NCBI Taxonomy" id="592050"/>
    <lineage>
        <taxon>Bacteria</taxon>
        <taxon>Pseudomonadati</taxon>
        <taxon>Pseudomonadota</taxon>
        <taxon>Betaproteobacteria</taxon>
        <taxon>Burkholderiales</taxon>
        <taxon>Comamonadaceae</taxon>
        <taxon>Acidovorax</taxon>
    </lineage>
</organism>
<protein>
    <recommendedName>
        <fullName evidence="3">Cytidine and deoxycytidylate deaminase zinc-binding region</fullName>
    </recommendedName>
</protein>
<keyword evidence="2" id="KW-1185">Reference proteome</keyword>
<dbReference type="RefSeq" id="WP_348712681.1">
    <property type="nucleotide sequence ID" value="NZ_CAXIQL010000022.1"/>
</dbReference>
<dbReference type="InterPro" id="IPR016193">
    <property type="entry name" value="Cytidine_deaminase-like"/>
</dbReference>
<dbReference type="Proteomes" id="UP000199002">
    <property type="component" value="Unassembled WGS sequence"/>
</dbReference>
<evidence type="ECO:0000313" key="1">
    <source>
        <dbReference type="EMBL" id="SDZ81998.1"/>
    </source>
</evidence>
<gene>
    <name evidence="1" type="ORF">SAMN05421875_10267</name>
</gene>
<evidence type="ECO:0000313" key="2">
    <source>
        <dbReference type="Proteomes" id="UP000199002"/>
    </source>
</evidence>
<dbReference type="EMBL" id="FNQJ01000002">
    <property type="protein sequence ID" value="SDZ81998.1"/>
    <property type="molecule type" value="Genomic_DNA"/>
</dbReference>
<sequence>MHTFMATHPPAFDMPVPLGKTGTRLLRQAIAWACTARARGTHPFGAVIAGAEGTLLAEACCTITASGPVECVGPALLEKSSAPHTGFWRPGRAPNPWPTGCFALVQRS</sequence>
<dbReference type="SUPFAM" id="SSF53927">
    <property type="entry name" value="Cytidine deaminase-like"/>
    <property type="match status" value="1"/>
</dbReference>
<evidence type="ECO:0008006" key="3">
    <source>
        <dbReference type="Google" id="ProtNLM"/>
    </source>
</evidence>
<dbReference type="GO" id="GO:0003824">
    <property type="term" value="F:catalytic activity"/>
    <property type="evidence" value="ECO:0007669"/>
    <property type="project" value="InterPro"/>
</dbReference>
<name>A0A1H3W6T9_9BURK</name>